<evidence type="ECO:0000313" key="3">
    <source>
        <dbReference type="Proteomes" id="UP000265520"/>
    </source>
</evidence>
<reference evidence="2 3" key="1">
    <citation type="journal article" date="2018" name="Front. Plant Sci.">
        <title>Red Clover (Trifolium pratense) and Zigzag Clover (T. medium) - A Picture of Genomic Similarities and Differences.</title>
        <authorList>
            <person name="Dluhosova J."/>
            <person name="Istvanek J."/>
            <person name="Nedelnik J."/>
            <person name="Repkova J."/>
        </authorList>
    </citation>
    <scope>NUCLEOTIDE SEQUENCE [LARGE SCALE GENOMIC DNA]</scope>
    <source>
        <strain evidence="3">cv. 10/8</strain>
        <tissue evidence="2">Leaf</tissue>
    </source>
</reference>
<sequence>MLGGDEFGRTKEASGGAKNGCEFCGGSGLDRTFRD</sequence>
<feature type="region of interest" description="Disordered" evidence="1">
    <location>
        <begin position="1"/>
        <end position="35"/>
    </location>
</feature>
<dbReference type="Proteomes" id="UP000265520">
    <property type="component" value="Unassembled WGS sequence"/>
</dbReference>
<proteinExistence type="predicted"/>
<keyword evidence="3" id="KW-1185">Reference proteome</keyword>
<feature type="compositionally biased region" description="Basic and acidic residues" evidence="1">
    <location>
        <begin position="1"/>
        <end position="12"/>
    </location>
</feature>
<evidence type="ECO:0000256" key="1">
    <source>
        <dbReference type="SAM" id="MobiDB-lite"/>
    </source>
</evidence>
<dbReference type="AlphaFoldDB" id="A0A392TJ37"/>
<evidence type="ECO:0000313" key="2">
    <source>
        <dbReference type="EMBL" id="MCI59935.1"/>
    </source>
</evidence>
<comment type="caution">
    <text evidence="2">The sequence shown here is derived from an EMBL/GenBank/DDBJ whole genome shotgun (WGS) entry which is preliminary data.</text>
</comment>
<accession>A0A392TJ37</accession>
<organism evidence="2 3">
    <name type="scientific">Trifolium medium</name>
    <dbReference type="NCBI Taxonomy" id="97028"/>
    <lineage>
        <taxon>Eukaryota</taxon>
        <taxon>Viridiplantae</taxon>
        <taxon>Streptophyta</taxon>
        <taxon>Embryophyta</taxon>
        <taxon>Tracheophyta</taxon>
        <taxon>Spermatophyta</taxon>
        <taxon>Magnoliopsida</taxon>
        <taxon>eudicotyledons</taxon>
        <taxon>Gunneridae</taxon>
        <taxon>Pentapetalae</taxon>
        <taxon>rosids</taxon>
        <taxon>fabids</taxon>
        <taxon>Fabales</taxon>
        <taxon>Fabaceae</taxon>
        <taxon>Papilionoideae</taxon>
        <taxon>50 kb inversion clade</taxon>
        <taxon>NPAAA clade</taxon>
        <taxon>Hologalegina</taxon>
        <taxon>IRL clade</taxon>
        <taxon>Trifolieae</taxon>
        <taxon>Trifolium</taxon>
    </lineage>
</organism>
<dbReference type="EMBL" id="LXQA010572292">
    <property type="protein sequence ID" value="MCI59935.1"/>
    <property type="molecule type" value="Genomic_DNA"/>
</dbReference>
<protein>
    <submittedName>
        <fullName evidence="2">Uncharacterized protein</fullName>
    </submittedName>
</protein>
<name>A0A392TJ37_9FABA</name>